<dbReference type="Proteomes" id="UP000718564">
    <property type="component" value="Unassembled WGS sequence"/>
</dbReference>
<organism evidence="2 3">
    <name type="scientific">Brasilonema bromeliae SPC951</name>
    <dbReference type="NCBI Taxonomy" id="385972"/>
    <lineage>
        <taxon>Bacteria</taxon>
        <taxon>Bacillati</taxon>
        <taxon>Cyanobacteriota</taxon>
        <taxon>Cyanophyceae</taxon>
        <taxon>Nostocales</taxon>
        <taxon>Scytonemataceae</taxon>
        <taxon>Brasilonema</taxon>
        <taxon>Bromeliae group (in: Brasilonema)</taxon>
    </lineage>
</organism>
<evidence type="ECO:0000313" key="2">
    <source>
        <dbReference type="EMBL" id="NMG20795.1"/>
    </source>
</evidence>
<dbReference type="EMBL" id="QMEB01000115">
    <property type="protein sequence ID" value="NMG20795.1"/>
    <property type="molecule type" value="Genomic_DNA"/>
</dbReference>
<gene>
    <name evidence="2" type="ORF">DP116_15525</name>
</gene>
<name>A0ABX1PB86_9CYAN</name>
<feature type="region of interest" description="Disordered" evidence="1">
    <location>
        <begin position="93"/>
        <end position="123"/>
    </location>
</feature>
<comment type="caution">
    <text evidence="2">The sequence shown here is derived from an EMBL/GenBank/DDBJ whole genome shotgun (WGS) entry which is preliminary data.</text>
</comment>
<sequence>MITKAFVIAILKNSSNFLLSLLASLARQLKTAMIHLVKGFTLNSMHARELTTVKRPMCVKCVSAGATGELVRVLGTRGSAVLGSPQVERLPCTSALGGDVRPKSSGRKKSMKTEAIPNELGSD</sequence>
<protein>
    <submittedName>
        <fullName evidence="2">Uncharacterized protein</fullName>
    </submittedName>
</protein>
<reference evidence="2 3" key="1">
    <citation type="submission" date="2018-06" db="EMBL/GenBank/DDBJ databases">
        <title>Comparative genomics of Brasilonema spp. strains.</title>
        <authorList>
            <person name="Alvarenga D.O."/>
            <person name="Fiore M.F."/>
            <person name="Varani A.M."/>
        </authorList>
    </citation>
    <scope>NUCLEOTIDE SEQUENCE [LARGE SCALE GENOMIC DNA]</scope>
    <source>
        <strain evidence="2 3">SPC951</strain>
    </source>
</reference>
<accession>A0ABX1PB86</accession>
<evidence type="ECO:0000313" key="3">
    <source>
        <dbReference type="Proteomes" id="UP000718564"/>
    </source>
</evidence>
<proteinExistence type="predicted"/>
<evidence type="ECO:0000256" key="1">
    <source>
        <dbReference type="SAM" id="MobiDB-lite"/>
    </source>
</evidence>
<keyword evidence="3" id="KW-1185">Reference proteome</keyword>